<protein>
    <submittedName>
        <fullName evidence="1">Uncharacterized protein</fullName>
    </submittedName>
</protein>
<evidence type="ECO:0000313" key="1">
    <source>
        <dbReference type="EMBL" id="MQM11263.1"/>
    </source>
</evidence>
<dbReference type="AlphaFoldDB" id="A0A843WIE8"/>
<accession>A0A843WIE8</accession>
<dbReference type="Proteomes" id="UP000652761">
    <property type="component" value="Unassembled WGS sequence"/>
</dbReference>
<proteinExistence type="predicted"/>
<gene>
    <name evidence="1" type="ORF">Taro_044168</name>
</gene>
<sequence>MHKSHRRNKEEQTLNRSVLTQSLSVSTHCPNCTKQVFWEMGLVSTHSLAVSTHCPSLATGSSGIWD</sequence>
<reference evidence="1" key="1">
    <citation type="submission" date="2017-07" db="EMBL/GenBank/DDBJ databases">
        <title>Taro Niue Genome Assembly and Annotation.</title>
        <authorList>
            <person name="Atibalentja N."/>
            <person name="Keating K."/>
            <person name="Fields C.J."/>
        </authorList>
    </citation>
    <scope>NUCLEOTIDE SEQUENCE</scope>
    <source>
        <strain evidence="1">Niue_2</strain>
        <tissue evidence="1">Leaf</tissue>
    </source>
</reference>
<dbReference type="EMBL" id="NMUH01004923">
    <property type="protein sequence ID" value="MQM11263.1"/>
    <property type="molecule type" value="Genomic_DNA"/>
</dbReference>
<keyword evidence="2" id="KW-1185">Reference proteome</keyword>
<name>A0A843WIE8_COLES</name>
<evidence type="ECO:0000313" key="2">
    <source>
        <dbReference type="Proteomes" id="UP000652761"/>
    </source>
</evidence>
<organism evidence="1 2">
    <name type="scientific">Colocasia esculenta</name>
    <name type="common">Wild taro</name>
    <name type="synonym">Arum esculentum</name>
    <dbReference type="NCBI Taxonomy" id="4460"/>
    <lineage>
        <taxon>Eukaryota</taxon>
        <taxon>Viridiplantae</taxon>
        <taxon>Streptophyta</taxon>
        <taxon>Embryophyta</taxon>
        <taxon>Tracheophyta</taxon>
        <taxon>Spermatophyta</taxon>
        <taxon>Magnoliopsida</taxon>
        <taxon>Liliopsida</taxon>
        <taxon>Araceae</taxon>
        <taxon>Aroideae</taxon>
        <taxon>Colocasieae</taxon>
        <taxon>Colocasia</taxon>
    </lineage>
</organism>
<comment type="caution">
    <text evidence="1">The sequence shown here is derived from an EMBL/GenBank/DDBJ whole genome shotgun (WGS) entry which is preliminary data.</text>
</comment>